<dbReference type="InterPro" id="IPR027417">
    <property type="entry name" value="P-loop_NTPase"/>
</dbReference>
<evidence type="ECO:0000256" key="4">
    <source>
        <dbReference type="ARBA" id="ARBA00022840"/>
    </source>
</evidence>
<evidence type="ECO:0000259" key="5">
    <source>
        <dbReference type="PROSITE" id="PS50893"/>
    </source>
</evidence>
<dbReference type="SUPFAM" id="SSF52540">
    <property type="entry name" value="P-loop containing nucleoside triphosphate hydrolases"/>
    <property type="match status" value="1"/>
</dbReference>
<dbReference type="InterPro" id="IPR050095">
    <property type="entry name" value="ECF_ABC_transporter_ATP-bd"/>
</dbReference>
<dbReference type="InterPro" id="IPR003593">
    <property type="entry name" value="AAA+_ATPase"/>
</dbReference>
<evidence type="ECO:0000313" key="6">
    <source>
        <dbReference type="EMBL" id="WNF00805.1"/>
    </source>
</evidence>
<evidence type="ECO:0000313" key="7">
    <source>
        <dbReference type="Proteomes" id="UP001305606"/>
    </source>
</evidence>
<organism evidence="6 7">
    <name type="scientific">Streptomyces luomodiensis</name>
    <dbReference type="NCBI Taxonomy" id="3026192"/>
    <lineage>
        <taxon>Bacteria</taxon>
        <taxon>Bacillati</taxon>
        <taxon>Actinomycetota</taxon>
        <taxon>Actinomycetes</taxon>
        <taxon>Kitasatosporales</taxon>
        <taxon>Streptomycetaceae</taxon>
        <taxon>Streptomyces</taxon>
    </lineage>
</organism>
<reference evidence="6 7" key="1">
    <citation type="submission" date="2023-02" db="EMBL/GenBank/DDBJ databases">
        <title>Streptomyces sp. SCA4-21 with antifungal activity against Fusarium oxysporum f. sp. cubense, Streptomyces sp. SCA2-17 with antifungal activity against Fusarium oxysporum f. sp. cubense.</title>
        <authorList>
            <person name="Qi D."/>
        </authorList>
    </citation>
    <scope>NUCLEOTIDE SEQUENCE [LARGE SCALE GENOMIC DNA]</scope>
    <source>
        <strain evidence="6 7">SCA4-21</strain>
    </source>
</reference>
<dbReference type="Pfam" id="PF00005">
    <property type="entry name" value="ABC_tran"/>
    <property type="match status" value="1"/>
</dbReference>
<protein>
    <submittedName>
        <fullName evidence="6">Energy-coupling factor ABC transporter ATP-binding protein</fullName>
    </submittedName>
</protein>
<keyword evidence="3" id="KW-0547">Nucleotide-binding</keyword>
<dbReference type="EMBL" id="CP117522">
    <property type="protein sequence ID" value="WNF00805.1"/>
    <property type="molecule type" value="Genomic_DNA"/>
</dbReference>
<comment type="similarity">
    <text evidence="1">Belongs to the ABC transporter superfamily.</text>
</comment>
<keyword evidence="7" id="KW-1185">Reference proteome</keyword>
<dbReference type="PROSITE" id="PS50893">
    <property type="entry name" value="ABC_TRANSPORTER_2"/>
    <property type="match status" value="1"/>
</dbReference>
<dbReference type="InterPro" id="IPR003439">
    <property type="entry name" value="ABC_transporter-like_ATP-bd"/>
</dbReference>
<sequence>MEPGVAVDVRNVEHVYAGGVRALAGVSLSIEQGEFVAIIGKNGSGKTTLAKHLNGLLRPTNKDGAVLVRESESDTFSTRDRPLHRIAPVVGYVFQNPDRQIFHDTCREELEYGPRNIGIPAGLLAERVAETLAAVGLPGREETNPVHMSRGERQRLAIAATLVMGPQVAIVDEPTTGQDRHEARLILDYLAQYHASGRTVVAVSHDMALVAEYATRIVAMREGRVLADGPPRQVFARPEVLESTNIRPPQVTVLGARLGHPGLLTVDEAVTALAGGDR</sequence>
<dbReference type="SMART" id="SM00382">
    <property type="entry name" value="AAA"/>
    <property type="match status" value="1"/>
</dbReference>
<proteinExistence type="inferred from homology"/>
<dbReference type="PANTHER" id="PTHR43553:SF24">
    <property type="entry name" value="ENERGY-COUPLING FACTOR TRANSPORTER ATP-BINDING PROTEIN ECFA1"/>
    <property type="match status" value="1"/>
</dbReference>
<keyword evidence="4 6" id="KW-0067">ATP-binding</keyword>
<keyword evidence="2" id="KW-0813">Transport</keyword>
<dbReference type="CDD" id="cd03225">
    <property type="entry name" value="ABC_cobalt_CbiO_domain1"/>
    <property type="match status" value="1"/>
</dbReference>
<gene>
    <name evidence="6" type="ORF">PS467_38490</name>
</gene>
<name>A0ABY9V7C5_9ACTN</name>
<dbReference type="Gene3D" id="3.40.50.300">
    <property type="entry name" value="P-loop containing nucleotide triphosphate hydrolases"/>
    <property type="match status" value="1"/>
</dbReference>
<dbReference type="GO" id="GO:0005524">
    <property type="term" value="F:ATP binding"/>
    <property type="evidence" value="ECO:0007669"/>
    <property type="project" value="UniProtKB-KW"/>
</dbReference>
<accession>A0ABY9V7C5</accession>
<evidence type="ECO:0000256" key="1">
    <source>
        <dbReference type="ARBA" id="ARBA00005417"/>
    </source>
</evidence>
<dbReference type="InterPro" id="IPR015856">
    <property type="entry name" value="ABC_transpr_CbiO/EcfA_su"/>
</dbReference>
<feature type="domain" description="ABC transporter" evidence="5">
    <location>
        <begin position="7"/>
        <end position="247"/>
    </location>
</feature>
<evidence type="ECO:0000256" key="2">
    <source>
        <dbReference type="ARBA" id="ARBA00022448"/>
    </source>
</evidence>
<dbReference type="Proteomes" id="UP001305606">
    <property type="component" value="Chromosome"/>
</dbReference>
<evidence type="ECO:0000256" key="3">
    <source>
        <dbReference type="ARBA" id="ARBA00022741"/>
    </source>
</evidence>
<dbReference type="PANTHER" id="PTHR43553">
    <property type="entry name" value="HEAVY METAL TRANSPORTER"/>
    <property type="match status" value="1"/>
</dbReference>
<dbReference type="RefSeq" id="WP_311039156.1">
    <property type="nucleotide sequence ID" value="NZ_CP117522.1"/>
</dbReference>